<organism evidence="1 2">
    <name type="scientific">Treponema parvum</name>
    <dbReference type="NCBI Taxonomy" id="138851"/>
    <lineage>
        <taxon>Bacteria</taxon>
        <taxon>Pseudomonadati</taxon>
        <taxon>Spirochaetota</taxon>
        <taxon>Spirochaetia</taxon>
        <taxon>Spirochaetales</taxon>
        <taxon>Treponemataceae</taxon>
        <taxon>Treponema</taxon>
    </lineage>
</organism>
<accession>A0A975EZ63</accession>
<sequence length="216" mass="23914">MIYPVVLTIILPAFDTPDNPMIACTYGKLKRGMAMDFFSDSKIITAVRNEDTFNKCLKSDCKVVFLLFGTILTVSDYVRKLKEYNKTVFVHLDLIEGLSSSRSSVDYIDKMTQADGIISIKQSLLKYAKTLGFITVLRVFMLDSKSIESLEKIDSDPSVDIIEMMPGVTLTILCNEIAGSKKTIIAGGLIRSGDDVTRILRSGASAISTSDSRLWE</sequence>
<dbReference type="AlphaFoldDB" id="A0A975EZ63"/>
<dbReference type="PANTHER" id="PTHR35787">
    <property type="entry name" value="GLYCEROL UPTAKE OPERON ANTITERMINATOR REGULATORY PROTEIN"/>
    <property type="match status" value="1"/>
</dbReference>
<dbReference type="SUPFAM" id="SSF110391">
    <property type="entry name" value="GlpP-like"/>
    <property type="match status" value="1"/>
</dbReference>
<proteinExistence type="predicted"/>
<evidence type="ECO:0000313" key="2">
    <source>
        <dbReference type="Proteomes" id="UP000671995"/>
    </source>
</evidence>
<reference evidence="1" key="1">
    <citation type="submission" date="2020-05" db="EMBL/GenBank/DDBJ databases">
        <authorList>
            <person name="Zeng H."/>
            <person name="Chan Y.K."/>
            <person name="Watt R.M."/>
        </authorList>
    </citation>
    <scope>NUCLEOTIDE SEQUENCE</scope>
    <source>
        <strain evidence="1">ATCC 700773</strain>
    </source>
</reference>
<dbReference type="Gene3D" id="3.20.20.70">
    <property type="entry name" value="Aldolase class I"/>
    <property type="match status" value="1"/>
</dbReference>
<dbReference type="Pfam" id="PF04309">
    <property type="entry name" value="G3P_antiterm"/>
    <property type="match status" value="1"/>
</dbReference>
<name>A0A975EZ63_9SPIR</name>
<dbReference type="EMBL" id="CP054257">
    <property type="protein sequence ID" value="QTQ11615.1"/>
    <property type="molecule type" value="Genomic_DNA"/>
</dbReference>
<dbReference type="GO" id="GO:0006355">
    <property type="term" value="P:regulation of DNA-templated transcription"/>
    <property type="evidence" value="ECO:0007669"/>
    <property type="project" value="InterPro"/>
</dbReference>
<protein>
    <submittedName>
        <fullName evidence="1">Glycerol-3-phosphate responsive antiterminator</fullName>
    </submittedName>
</protein>
<reference evidence="1" key="2">
    <citation type="journal article" date="2021" name="Microbiol. Resour. Announc.">
        <title>Complete Genome Sequences of Three Human Oral Treponema parvum Isolates.</title>
        <authorList>
            <person name="Zeng H."/>
            <person name="Watt R.M."/>
        </authorList>
    </citation>
    <scope>NUCLEOTIDE SEQUENCE</scope>
    <source>
        <strain evidence="1">ATCC 700773</strain>
    </source>
</reference>
<dbReference type="InterPro" id="IPR013785">
    <property type="entry name" value="Aldolase_TIM"/>
</dbReference>
<gene>
    <name evidence="1" type="ORF">HRI96_04970</name>
</gene>
<dbReference type="GO" id="GO:0006071">
    <property type="term" value="P:glycerol metabolic process"/>
    <property type="evidence" value="ECO:0007669"/>
    <property type="project" value="InterPro"/>
</dbReference>
<dbReference type="InterPro" id="IPR006699">
    <property type="entry name" value="GlpP"/>
</dbReference>
<dbReference type="PANTHER" id="PTHR35787:SF1">
    <property type="entry name" value="GLYCEROL UPTAKE OPERON ANTITERMINATOR REGULATORY PROTEIN"/>
    <property type="match status" value="1"/>
</dbReference>
<dbReference type="Proteomes" id="UP000671995">
    <property type="component" value="Chromosome"/>
</dbReference>
<dbReference type="PIRSF" id="PIRSF016897">
    <property type="entry name" value="GlpP"/>
    <property type="match status" value="1"/>
</dbReference>
<evidence type="ECO:0000313" key="1">
    <source>
        <dbReference type="EMBL" id="QTQ11615.1"/>
    </source>
</evidence>
<dbReference type="RefSeq" id="WP_210118409.1">
    <property type="nucleotide sequence ID" value="NZ_CP054257.1"/>
</dbReference>